<proteinExistence type="predicted"/>
<comment type="caution">
    <text evidence="1">The sequence shown here is derived from an EMBL/GenBank/DDBJ whole genome shotgun (WGS) entry which is preliminary data.</text>
</comment>
<reference evidence="1 2" key="1">
    <citation type="submission" date="2015-11" db="EMBL/GenBank/DDBJ databases">
        <title>Draft genome sequence of Agrobacterium sp. R89-1.</title>
        <authorList>
            <person name="Zahradnik J."/>
            <person name="Kyslikova E."/>
            <person name="Palyzova A."/>
            <person name="Kyslik P."/>
        </authorList>
    </citation>
    <scope>NUCLEOTIDE SEQUENCE [LARGE SCALE GENOMIC DNA]</scope>
    <source>
        <strain evidence="1 2">R89-1</strain>
    </source>
</reference>
<protein>
    <submittedName>
        <fullName evidence="1">Uncharacterized protein</fullName>
    </submittedName>
</protein>
<keyword evidence="2" id="KW-1185">Reference proteome</keyword>
<dbReference type="AlphaFoldDB" id="A0A135P7K9"/>
<dbReference type="RefSeq" id="WP_067652908.1">
    <property type="nucleotide sequence ID" value="NZ_KQ961035.1"/>
</dbReference>
<accession>A0A135P7K9</accession>
<dbReference type="STRING" id="2052828.ATO67_19075"/>
<sequence length="343" mass="38978">MLFNLEFDRGDIVEGYMIPDGFSETASIVVTKDDGTELFLPCIHERLAVKQSGRHETGLVGFVIDKTMIEDIESQSRLTIRDAKTGLLIYRRVADDVRNMKLLRLDMSIVPQPKLDSYCGELFQYAISAVERFGHETTLQAFHLNAVESIFISGRLFLRNYEEFLDKGFEVAASFSEPYYEMACRLLTLKGLSRGQITFLGDRDKLNLAPVAEHFSDVNLDDDRAIIQALKTGGDRVREGLSSPVTKQLVSTSLEQRVTRRDVAAAINLMSRFTIVGYGYHRHYQRSLSELLGVKEENIPISAIHPALEKLADRLRTFPVAETFIEEDLILDHYLREAIKRHT</sequence>
<dbReference type="EMBL" id="LNUW01000005">
    <property type="protein sequence ID" value="KXG87417.1"/>
    <property type="molecule type" value="Genomic_DNA"/>
</dbReference>
<gene>
    <name evidence="1" type="ORF">ATO67_19075</name>
</gene>
<organism evidence="1 2">
    <name type="scientific">Agrobacterium bohemicum</name>
    <dbReference type="NCBI Taxonomy" id="2052828"/>
    <lineage>
        <taxon>Bacteria</taxon>
        <taxon>Pseudomonadati</taxon>
        <taxon>Pseudomonadota</taxon>
        <taxon>Alphaproteobacteria</taxon>
        <taxon>Hyphomicrobiales</taxon>
        <taxon>Rhizobiaceae</taxon>
        <taxon>Rhizobium/Agrobacterium group</taxon>
        <taxon>Agrobacterium</taxon>
    </lineage>
</organism>
<evidence type="ECO:0000313" key="2">
    <source>
        <dbReference type="Proteomes" id="UP000070498"/>
    </source>
</evidence>
<dbReference type="Proteomes" id="UP000070498">
    <property type="component" value="Unassembled WGS sequence"/>
</dbReference>
<name>A0A135P7K9_9HYPH</name>
<evidence type="ECO:0000313" key="1">
    <source>
        <dbReference type="EMBL" id="KXG87417.1"/>
    </source>
</evidence>